<dbReference type="Pfam" id="PF14329">
    <property type="entry name" value="DUF4386"/>
    <property type="match status" value="1"/>
</dbReference>
<sequence>MKTVKRKEDFQPKPAMIAGLSLMLMTIAAFFSYGYAHSSLVIYEDAAKTYDLLRPSLSLFHMEIAGWGVIILTDLIVAWALYKVLKPIHPLYALLVGVLRLFYTIILAMAVFHLVIVSRIILDNSGTVEQVMDSLLLFEKFWSIGLIVFGFHLIMVGILALKAPFIPKWISILLIIAGVSYTLIHSMYNGLPQYETMTADMEIFLSLPMMIGELGLGIWLFFKGIQTLHNSRPSYLGAS</sequence>
<organism evidence="2 3">
    <name type="scientific">Halobacillus litoralis</name>
    <dbReference type="NCBI Taxonomy" id="45668"/>
    <lineage>
        <taxon>Bacteria</taxon>
        <taxon>Bacillati</taxon>
        <taxon>Bacillota</taxon>
        <taxon>Bacilli</taxon>
        <taxon>Bacillales</taxon>
        <taxon>Bacillaceae</taxon>
        <taxon>Halobacillus</taxon>
    </lineage>
</organism>
<dbReference type="OrthoDB" id="7060422at2"/>
<dbReference type="EMBL" id="WMFA01000008">
    <property type="protein sequence ID" value="MYL72342.1"/>
    <property type="molecule type" value="Genomic_DNA"/>
</dbReference>
<feature type="transmembrane region" description="Helical" evidence="1">
    <location>
        <begin position="203"/>
        <end position="222"/>
    </location>
</feature>
<dbReference type="GeneID" id="78008506"/>
<dbReference type="RefSeq" id="WP_160915722.1">
    <property type="nucleotide sequence ID" value="NZ_WMFA01000008.1"/>
</dbReference>
<name>A0A845FCZ1_9BACI</name>
<feature type="transmembrane region" description="Helical" evidence="1">
    <location>
        <begin position="141"/>
        <end position="160"/>
    </location>
</feature>
<keyword evidence="1" id="KW-1133">Transmembrane helix</keyword>
<protein>
    <submittedName>
        <fullName evidence="2">DUF4386 family protein</fullName>
    </submittedName>
</protein>
<feature type="transmembrane region" description="Helical" evidence="1">
    <location>
        <begin position="15"/>
        <end position="36"/>
    </location>
</feature>
<proteinExistence type="predicted"/>
<evidence type="ECO:0000313" key="2">
    <source>
        <dbReference type="EMBL" id="MYL72342.1"/>
    </source>
</evidence>
<keyword evidence="1" id="KW-0472">Membrane</keyword>
<feature type="transmembrane region" description="Helical" evidence="1">
    <location>
        <begin position="94"/>
        <end position="121"/>
    </location>
</feature>
<dbReference type="AlphaFoldDB" id="A0A845FCZ1"/>
<reference evidence="2 3" key="1">
    <citation type="submission" date="2019-11" db="EMBL/GenBank/DDBJ databases">
        <title>Genome sequences of 17 halophilic strains isolated from different environments.</title>
        <authorList>
            <person name="Furrow R.E."/>
        </authorList>
    </citation>
    <scope>NUCLEOTIDE SEQUENCE [LARGE SCALE GENOMIC DNA]</scope>
    <source>
        <strain evidence="2 3">SL-4</strain>
    </source>
</reference>
<accession>A0A845FCZ1</accession>
<dbReference type="InterPro" id="IPR025495">
    <property type="entry name" value="DUF4386"/>
</dbReference>
<feature type="transmembrane region" description="Helical" evidence="1">
    <location>
        <begin position="64"/>
        <end position="82"/>
    </location>
</feature>
<feature type="transmembrane region" description="Helical" evidence="1">
    <location>
        <begin position="172"/>
        <end position="191"/>
    </location>
</feature>
<dbReference type="Proteomes" id="UP000450457">
    <property type="component" value="Unassembled WGS sequence"/>
</dbReference>
<evidence type="ECO:0000256" key="1">
    <source>
        <dbReference type="SAM" id="Phobius"/>
    </source>
</evidence>
<gene>
    <name evidence="2" type="ORF">GLW00_15965</name>
</gene>
<keyword evidence="1" id="KW-0812">Transmembrane</keyword>
<comment type="caution">
    <text evidence="2">The sequence shown here is derived from an EMBL/GenBank/DDBJ whole genome shotgun (WGS) entry which is preliminary data.</text>
</comment>
<evidence type="ECO:0000313" key="3">
    <source>
        <dbReference type="Proteomes" id="UP000450457"/>
    </source>
</evidence>